<dbReference type="InterPro" id="IPR048365">
    <property type="entry name" value="TNP-like_RNaseH_N"/>
</dbReference>
<protein>
    <recommendedName>
        <fullName evidence="1">Transposable element P transposase-like RNase H domain-containing protein</fullName>
    </recommendedName>
</protein>
<evidence type="ECO:0000313" key="2">
    <source>
        <dbReference type="EMBL" id="KAL1489819.1"/>
    </source>
</evidence>
<accession>A0ABD1E561</accession>
<dbReference type="AlphaFoldDB" id="A0ABD1E561"/>
<keyword evidence="3" id="KW-1185">Reference proteome</keyword>
<dbReference type="EMBL" id="JBDJPC010000011">
    <property type="protein sequence ID" value="KAL1489819.1"/>
    <property type="molecule type" value="Genomic_DNA"/>
</dbReference>
<gene>
    <name evidence="2" type="ORF">ABEB36_013751</name>
</gene>
<feature type="domain" description="Transposable element P transposase-like RNase H" evidence="1">
    <location>
        <begin position="124"/>
        <end position="173"/>
    </location>
</feature>
<sequence>MPLFIGLNPNPETLNELSTSFAQTMLELEIPVSATIDTPKKSKNTSLLKYVGVRKALEFIPKMQKIVQKCKTLRRSVQYLRTKNAKLQRKLVSFSKEEVLEEITNTLDPNLANFIKTQLLQSANSILFEALKTKCAKLSDKDKLCTLIFDEMAIEANISFNGMDFMGFEDYSNYINC</sequence>
<evidence type="ECO:0000259" key="1">
    <source>
        <dbReference type="Pfam" id="PF21787"/>
    </source>
</evidence>
<reference evidence="2 3" key="1">
    <citation type="submission" date="2024-05" db="EMBL/GenBank/DDBJ databases">
        <title>Genetic variation in Jamaican populations of the coffee berry borer (Hypothenemus hampei).</title>
        <authorList>
            <person name="Errbii M."/>
            <person name="Myrie A."/>
        </authorList>
    </citation>
    <scope>NUCLEOTIDE SEQUENCE [LARGE SCALE GENOMIC DNA]</scope>
    <source>
        <strain evidence="2">JA-Hopewell-2020-01-JO</strain>
        <tissue evidence="2">Whole body</tissue>
    </source>
</reference>
<dbReference type="Pfam" id="PF21787">
    <property type="entry name" value="TNP-like_RNaseH_N"/>
    <property type="match status" value="1"/>
</dbReference>
<dbReference type="Proteomes" id="UP001566132">
    <property type="component" value="Unassembled WGS sequence"/>
</dbReference>
<proteinExistence type="predicted"/>
<organism evidence="2 3">
    <name type="scientific">Hypothenemus hampei</name>
    <name type="common">Coffee berry borer</name>
    <dbReference type="NCBI Taxonomy" id="57062"/>
    <lineage>
        <taxon>Eukaryota</taxon>
        <taxon>Metazoa</taxon>
        <taxon>Ecdysozoa</taxon>
        <taxon>Arthropoda</taxon>
        <taxon>Hexapoda</taxon>
        <taxon>Insecta</taxon>
        <taxon>Pterygota</taxon>
        <taxon>Neoptera</taxon>
        <taxon>Endopterygota</taxon>
        <taxon>Coleoptera</taxon>
        <taxon>Polyphaga</taxon>
        <taxon>Cucujiformia</taxon>
        <taxon>Curculionidae</taxon>
        <taxon>Scolytinae</taxon>
        <taxon>Hypothenemus</taxon>
    </lineage>
</organism>
<name>A0ABD1E561_HYPHA</name>
<comment type="caution">
    <text evidence="2">The sequence shown here is derived from an EMBL/GenBank/DDBJ whole genome shotgun (WGS) entry which is preliminary data.</text>
</comment>
<evidence type="ECO:0000313" key="3">
    <source>
        <dbReference type="Proteomes" id="UP001566132"/>
    </source>
</evidence>